<dbReference type="InterPro" id="IPR036514">
    <property type="entry name" value="SGNH_hydro_sf"/>
</dbReference>
<dbReference type="RefSeq" id="XP_039128834.1">
    <property type="nucleotide sequence ID" value="XM_039272900.1"/>
</dbReference>
<dbReference type="PANTHER" id="PTHR45642">
    <property type="entry name" value="GDSL ESTERASE/LIPASE EXL3"/>
    <property type="match status" value="1"/>
</dbReference>
<keyword evidence="2" id="KW-0732">Signal</keyword>
<sequence length="365" mass="40208">MNIQNFITIFILLLSLLYLSPSIHARPLINAKSSNISAVFAFGDSTLDSGNNDKLLTLVRADHPPYGQNFPGRVPTGRFSNGKLITDFLTSAIHLKDALPPNLAIGLSADDLSTGLSFASAGSGYDDLTAQSSVVLTMDQQLRYFSDYMRRMSIAGKDNKFLSDAVFVIGAGSNDMIMNFYTLPVRKSTYTLDQYQDFLQSKLSSFVKELYNMGGRKFTVAGLPPLGCIPFQITNHINTRPGPPGVPRSRACVDEQNDDAMKYNTKLQTTLNDLRKSLPDSKIVYVDIYNPMMDMINNPTKYGFTETTLGCCGTGTMEMGPLCSIPLPTCPDPSKFMFWDSVHPSEAAYKALADEFMQTVLPQLT</sequence>
<name>A0AB40BQZ6_DIOCR</name>
<feature type="signal peptide" evidence="2">
    <location>
        <begin position="1"/>
        <end position="25"/>
    </location>
</feature>
<dbReference type="SUPFAM" id="SSF52266">
    <property type="entry name" value="SGNH hydrolase"/>
    <property type="match status" value="1"/>
</dbReference>
<dbReference type="AlphaFoldDB" id="A0AB40BQZ6"/>
<dbReference type="GO" id="GO:0016788">
    <property type="term" value="F:hydrolase activity, acting on ester bonds"/>
    <property type="evidence" value="ECO:0007669"/>
    <property type="project" value="InterPro"/>
</dbReference>
<proteinExistence type="inferred from homology"/>
<accession>A0AB40BQZ6</accession>
<reference evidence="4" key="1">
    <citation type="submission" date="2025-08" db="UniProtKB">
        <authorList>
            <consortium name="RefSeq"/>
        </authorList>
    </citation>
    <scope>IDENTIFICATION</scope>
</reference>
<evidence type="ECO:0000256" key="1">
    <source>
        <dbReference type="ARBA" id="ARBA00008668"/>
    </source>
</evidence>
<protein>
    <submittedName>
        <fullName evidence="4">GDSL esterase/lipase At2g40250-like</fullName>
    </submittedName>
</protein>
<dbReference type="CDD" id="cd01837">
    <property type="entry name" value="SGNH_plant_lipase_like"/>
    <property type="match status" value="1"/>
</dbReference>
<dbReference type="InterPro" id="IPR050592">
    <property type="entry name" value="GDSL_lipolytic_enzyme"/>
</dbReference>
<dbReference type="Pfam" id="PF00657">
    <property type="entry name" value="Lipase_GDSL"/>
    <property type="match status" value="1"/>
</dbReference>
<evidence type="ECO:0000313" key="4">
    <source>
        <dbReference type="RefSeq" id="XP_039128834.1"/>
    </source>
</evidence>
<organism evidence="3 4">
    <name type="scientific">Dioscorea cayennensis subsp. rotundata</name>
    <name type="common">White Guinea yam</name>
    <name type="synonym">Dioscorea rotundata</name>
    <dbReference type="NCBI Taxonomy" id="55577"/>
    <lineage>
        <taxon>Eukaryota</taxon>
        <taxon>Viridiplantae</taxon>
        <taxon>Streptophyta</taxon>
        <taxon>Embryophyta</taxon>
        <taxon>Tracheophyta</taxon>
        <taxon>Spermatophyta</taxon>
        <taxon>Magnoliopsida</taxon>
        <taxon>Liliopsida</taxon>
        <taxon>Dioscoreales</taxon>
        <taxon>Dioscoreaceae</taxon>
        <taxon>Dioscorea</taxon>
    </lineage>
</organism>
<comment type="similarity">
    <text evidence="1">Belongs to the 'GDSL' lipolytic enzyme family.</text>
</comment>
<dbReference type="InterPro" id="IPR035669">
    <property type="entry name" value="SGNH_plant_lipase-like"/>
</dbReference>
<dbReference type="GeneID" id="120264970"/>
<dbReference type="InterPro" id="IPR001087">
    <property type="entry name" value="GDSL"/>
</dbReference>
<evidence type="ECO:0000256" key="2">
    <source>
        <dbReference type="SAM" id="SignalP"/>
    </source>
</evidence>
<dbReference type="PANTHER" id="PTHR45642:SF145">
    <property type="entry name" value="OS05G0468500 PROTEIN"/>
    <property type="match status" value="1"/>
</dbReference>
<evidence type="ECO:0000313" key="3">
    <source>
        <dbReference type="Proteomes" id="UP001515500"/>
    </source>
</evidence>
<keyword evidence="3" id="KW-1185">Reference proteome</keyword>
<dbReference type="Gene3D" id="3.40.50.1110">
    <property type="entry name" value="SGNH hydrolase"/>
    <property type="match status" value="1"/>
</dbReference>
<gene>
    <name evidence="4" type="primary">LOC120264970</name>
</gene>
<feature type="chain" id="PRO_5044290721" evidence="2">
    <location>
        <begin position="26"/>
        <end position="365"/>
    </location>
</feature>
<dbReference type="Proteomes" id="UP001515500">
    <property type="component" value="Chromosome 7"/>
</dbReference>